<feature type="chain" id="PRO_5026161381" evidence="3">
    <location>
        <begin position="37"/>
        <end position="539"/>
    </location>
</feature>
<accession>A0A6I3IF34</accession>
<feature type="signal peptide" evidence="3">
    <location>
        <begin position="1"/>
        <end position="36"/>
    </location>
</feature>
<dbReference type="Gene3D" id="2.60.120.260">
    <property type="entry name" value="Galactose-binding domain-like"/>
    <property type="match status" value="1"/>
</dbReference>
<feature type="region of interest" description="Disordered" evidence="2">
    <location>
        <begin position="478"/>
        <end position="503"/>
    </location>
</feature>
<sequence>MDRSSSQGFRPMLCALAAAVLAAAVLVQLPVVTAGAATTPTVVTLTFDDGDADQLAAQRTMRSAGLAGTFYVVSGWVGAPGYLSRADLTAMAADGNEIGGHTVTHPDLVQIPAQEVRRQICNDRATLHQWGFRPVSFAYPFSDANPAVEQAAQDCGYTTARGLGDVRSPFGCTGCVRAETSPPPDPYYLRAPDQVDARWTLATLKSQVTAASTRSGGWVILTFHRVCAPLGTADCPADRSVTPEVFRQFTTWLAAYARTASNNTTVRTVDQQVRAYLGAGYPAYSVPVPVPTTPPTQPGINALTNPSLEAVDGFTGFPSCFQPGGWGTNTPSWARSTASRTGVAAEQLTMTGYQDGDAKLLPTLDLGTCSPSVVPGRTYEVSTWFTSTAVSQLALYYRDGSGAWRYWTSSPWIAAAPTWQRAAFTTPPAPAGATGMSFGLALIANGVLTTDDYALTEVPATSPTATASARRLVVSAPSLGATPGRRPTRVRPAQATPQGTTTLRPTLRRQDAAATTYVPGPGEVPEGTRIAPAVALERR</sequence>
<dbReference type="RefSeq" id="WP_154592625.1">
    <property type="nucleotide sequence ID" value="NZ_WLVL01000018.1"/>
</dbReference>
<dbReference type="EMBL" id="WLVL01000018">
    <property type="protein sequence ID" value="MTB71293.1"/>
    <property type="molecule type" value="Genomic_DNA"/>
</dbReference>
<dbReference type="InterPro" id="IPR011330">
    <property type="entry name" value="Glyco_hydro/deAcase_b/a-brl"/>
</dbReference>
<dbReference type="Gene3D" id="3.20.20.370">
    <property type="entry name" value="Glycoside hydrolase/deacetylase"/>
    <property type="match status" value="1"/>
</dbReference>
<dbReference type="Proteomes" id="UP000431092">
    <property type="component" value="Unassembled WGS sequence"/>
</dbReference>
<dbReference type="GO" id="GO:0016810">
    <property type="term" value="F:hydrolase activity, acting on carbon-nitrogen (but not peptide) bonds"/>
    <property type="evidence" value="ECO:0007669"/>
    <property type="project" value="InterPro"/>
</dbReference>
<evidence type="ECO:0000259" key="4">
    <source>
        <dbReference type="Pfam" id="PF01522"/>
    </source>
</evidence>
<evidence type="ECO:0000256" key="1">
    <source>
        <dbReference type="ARBA" id="ARBA00022729"/>
    </source>
</evidence>
<reference evidence="5 6" key="1">
    <citation type="submission" date="2019-11" db="EMBL/GenBank/DDBJ databases">
        <title>Whole genome sequencing identifies a novel species of the genus Arsenicicoccus isolated from human blood.</title>
        <authorList>
            <person name="Jeong J.H."/>
            <person name="Kweon O.J."/>
            <person name="Kim H.R."/>
            <person name="Kim T.-H."/>
            <person name="Ha S.-M."/>
            <person name="Lee M.-K."/>
        </authorList>
    </citation>
    <scope>NUCLEOTIDE SEQUENCE [LARGE SCALE GENOMIC DNA]</scope>
    <source>
        <strain evidence="5 6">MKL-02</strain>
    </source>
</reference>
<gene>
    <name evidence="5" type="ORF">GGG17_04765</name>
</gene>
<dbReference type="Pfam" id="PF01522">
    <property type="entry name" value="Polysacc_deac_1"/>
    <property type="match status" value="1"/>
</dbReference>
<evidence type="ECO:0000256" key="3">
    <source>
        <dbReference type="SAM" id="SignalP"/>
    </source>
</evidence>
<comment type="caution">
    <text evidence="5">The sequence shown here is derived from an EMBL/GenBank/DDBJ whole genome shotgun (WGS) entry which is preliminary data.</text>
</comment>
<dbReference type="PANTHER" id="PTHR34216:SF11">
    <property type="entry name" value="CHITOOLIGOSACCHARIDE DEACETYLASE"/>
    <property type="match status" value="1"/>
</dbReference>
<evidence type="ECO:0000256" key="2">
    <source>
        <dbReference type="SAM" id="MobiDB-lite"/>
    </source>
</evidence>
<feature type="domain" description="NodB homology" evidence="4">
    <location>
        <begin position="38"/>
        <end position="159"/>
    </location>
</feature>
<keyword evidence="6" id="KW-1185">Reference proteome</keyword>
<evidence type="ECO:0000313" key="6">
    <source>
        <dbReference type="Proteomes" id="UP000431092"/>
    </source>
</evidence>
<dbReference type="AlphaFoldDB" id="A0A6I3IF34"/>
<name>A0A6I3IF34_9MICO</name>
<dbReference type="GO" id="GO:0005975">
    <property type="term" value="P:carbohydrate metabolic process"/>
    <property type="evidence" value="ECO:0007669"/>
    <property type="project" value="InterPro"/>
</dbReference>
<proteinExistence type="predicted"/>
<dbReference type="PANTHER" id="PTHR34216">
    <property type="match status" value="1"/>
</dbReference>
<dbReference type="InterPro" id="IPR051398">
    <property type="entry name" value="Polysacch_Deacetylase"/>
</dbReference>
<evidence type="ECO:0000313" key="5">
    <source>
        <dbReference type="EMBL" id="MTB71293.1"/>
    </source>
</evidence>
<dbReference type="InterPro" id="IPR002509">
    <property type="entry name" value="NODB_dom"/>
</dbReference>
<dbReference type="SUPFAM" id="SSF88713">
    <property type="entry name" value="Glycoside hydrolase/deacetylase"/>
    <property type="match status" value="1"/>
</dbReference>
<protein>
    <submittedName>
        <fullName evidence="5">Polysaccharide deacetylase family protein</fullName>
    </submittedName>
</protein>
<dbReference type="CDD" id="cd10967">
    <property type="entry name" value="CE4_GLA_like_6s"/>
    <property type="match status" value="1"/>
</dbReference>
<keyword evidence="1 3" id="KW-0732">Signal</keyword>
<organism evidence="5 6">
    <name type="scientific">Arsenicicoccus cauae</name>
    <dbReference type="NCBI Taxonomy" id="2663847"/>
    <lineage>
        <taxon>Bacteria</taxon>
        <taxon>Bacillati</taxon>
        <taxon>Actinomycetota</taxon>
        <taxon>Actinomycetes</taxon>
        <taxon>Micrococcales</taxon>
        <taxon>Intrasporangiaceae</taxon>
        <taxon>Arsenicicoccus</taxon>
    </lineage>
</organism>